<name>A0A066YH29_9ACTN</name>
<dbReference type="EMBL" id="JNBY01000160">
    <property type="protein sequence ID" value="KDN80793.1"/>
    <property type="molecule type" value="Genomic_DNA"/>
</dbReference>
<reference evidence="1 2" key="1">
    <citation type="submission" date="2014-05" db="EMBL/GenBank/DDBJ databases">
        <title>Draft Genome Sequence of Kitasatospora cheerisanensis KCTC 2395.</title>
        <authorList>
            <person name="Nam D.H."/>
        </authorList>
    </citation>
    <scope>NUCLEOTIDE SEQUENCE [LARGE SCALE GENOMIC DNA]</scope>
    <source>
        <strain evidence="1 2">KCTC 2395</strain>
    </source>
</reference>
<organism evidence="1 2">
    <name type="scientific">Kitasatospora cheerisanensis KCTC 2395</name>
    <dbReference type="NCBI Taxonomy" id="1348663"/>
    <lineage>
        <taxon>Bacteria</taxon>
        <taxon>Bacillati</taxon>
        <taxon>Actinomycetota</taxon>
        <taxon>Actinomycetes</taxon>
        <taxon>Kitasatosporales</taxon>
        <taxon>Streptomycetaceae</taxon>
        <taxon>Kitasatospora</taxon>
    </lineage>
</organism>
<sequence>MRAFNRATGHDYGPLAFTAYEGSRSLAEFAVEAARPARPRVGEVGRDELVELIRRVLAAGPDADWYLEAVQAAVTHPAAADVLFWGPDGATPEEMAAELTAYRPIAL</sequence>
<evidence type="ECO:0000313" key="2">
    <source>
        <dbReference type="Proteomes" id="UP000027178"/>
    </source>
</evidence>
<dbReference type="eggNOG" id="ENOG5033D2R">
    <property type="taxonomic scope" value="Bacteria"/>
</dbReference>
<evidence type="ECO:0000313" key="1">
    <source>
        <dbReference type="EMBL" id="KDN80793.1"/>
    </source>
</evidence>
<accession>A0A066YH29</accession>
<keyword evidence="2" id="KW-1185">Reference proteome</keyword>
<protein>
    <submittedName>
        <fullName evidence="1">Uncharacterized protein</fullName>
    </submittedName>
</protein>
<dbReference type="AlphaFoldDB" id="A0A066YH29"/>
<dbReference type="Proteomes" id="UP000027178">
    <property type="component" value="Unassembled WGS sequence"/>
</dbReference>
<comment type="caution">
    <text evidence="1">The sequence shown here is derived from an EMBL/GenBank/DDBJ whole genome shotgun (WGS) entry which is preliminary data.</text>
</comment>
<gene>
    <name evidence="1" type="ORF">KCH_74280</name>
</gene>
<dbReference type="PATRIC" id="fig|1348663.4.peg.7176"/>
<proteinExistence type="predicted"/>
<dbReference type="HOGENOM" id="CLU_2206517_0_0_11"/>
<dbReference type="RefSeq" id="WP_035869976.1">
    <property type="nucleotide sequence ID" value="NZ_KK853997.1"/>
</dbReference>